<dbReference type="KEGG" id="vg:60335608"/>
<dbReference type="GeneID" id="60335608"/>
<protein>
    <submittedName>
        <fullName evidence="1">Uncharacterized protein</fullName>
    </submittedName>
</protein>
<dbReference type="Proteomes" id="UP000221944">
    <property type="component" value="Segment"/>
</dbReference>
<evidence type="ECO:0000313" key="1">
    <source>
        <dbReference type="EMBL" id="AHZ95557.1"/>
    </source>
</evidence>
<keyword evidence="2" id="KW-1185">Reference proteome</keyword>
<dbReference type="RefSeq" id="YP_009964020.1">
    <property type="nucleotide sequence ID" value="NC_051724.1"/>
</dbReference>
<name>A0A059VG74_9CAUD</name>
<evidence type="ECO:0000313" key="2">
    <source>
        <dbReference type="Proteomes" id="UP000221944"/>
    </source>
</evidence>
<gene>
    <name evidence="1" type="primary">103</name>
    <name evidence="1" type="ORF">PBI_ZAPNER_103</name>
</gene>
<organism evidence="1 2">
    <name type="scientific">Mycobacterium phage Zapner</name>
    <dbReference type="NCBI Taxonomy" id="1486474"/>
    <lineage>
        <taxon>Viruses</taxon>
        <taxon>Duplodnaviria</taxon>
        <taxon>Heunggongvirae</taxon>
        <taxon>Uroviricota</taxon>
        <taxon>Caudoviricetes</taxon>
        <taxon>Gracegardnervirinae</taxon>
        <taxon>Avanivirus</taxon>
        <taxon>Avanivirus zapner</taxon>
    </lineage>
</organism>
<accession>A0A059VG74</accession>
<sequence>MPLKHLRVCPEPCSKTRFSECGKACRLPNAIDPESWRINLQDGAGTIGGRQE</sequence>
<proteinExistence type="predicted"/>
<dbReference type="EMBL" id="KJ567041">
    <property type="protein sequence ID" value="AHZ95557.1"/>
    <property type="molecule type" value="Genomic_DNA"/>
</dbReference>
<reference evidence="1 2" key="1">
    <citation type="submission" date="2014-03" db="EMBL/GenBank/DDBJ databases">
        <authorList>
            <person name="Kramer Z.J."/>
            <person name="Fasoranti T.O."/>
            <person name="Abrahim M.R."/>
            <person name="Adkins N.L."/>
            <person name="Burke K.A."/>
            <person name="Churilla B.M."/>
            <person name="Cohen K.L."/>
            <person name="Colicchio M.A."/>
            <person name="Genkil J.S."/>
            <person name="Prout A.K."/>
            <person name="Schafer C.E."/>
            <person name="Schwarz A.G."/>
            <person name="Tish M."/>
            <person name="Vispute N."/>
            <person name="Wilkes K.E."/>
            <person name="Williams C.R."/>
            <person name="Xiao X."/>
            <person name="Yoder B.A."/>
            <person name="Yu V.J."/>
            <person name="Lapin J.S."/>
            <person name="Ott C.T."/>
            <person name="Walburn T.D."/>
            <person name="Bradley K.W."/>
            <person name="Clarke D.Q."/>
            <person name="Lewis M.F."/>
            <person name="Barker L.P."/>
            <person name="Bailey C."/>
            <person name="Asai D.J."/>
            <person name="Bowman C.A."/>
            <person name="Russell D.A."/>
            <person name="Pope W.H."/>
            <person name="Jacobs-Sera D."/>
            <person name="Hendrix R.W."/>
            <person name="Hatfull G.F."/>
        </authorList>
    </citation>
    <scope>NUCLEOTIDE SEQUENCE [LARGE SCALE GENOMIC DNA]</scope>
</reference>